<dbReference type="CDD" id="cd19531">
    <property type="entry name" value="LCL_NRPS-like"/>
    <property type="match status" value="1"/>
</dbReference>
<dbReference type="InterPro" id="IPR000873">
    <property type="entry name" value="AMP-dep_synth/lig_dom"/>
</dbReference>
<dbReference type="InterPro" id="IPR025110">
    <property type="entry name" value="AMP-bd_C"/>
</dbReference>
<dbReference type="InterPro" id="IPR009081">
    <property type="entry name" value="PP-bd_ACP"/>
</dbReference>
<dbReference type="Pfam" id="PF00550">
    <property type="entry name" value="PP-binding"/>
    <property type="match status" value="2"/>
</dbReference>
<keyword evidence="5" id="KW-0436">Ligase</keyword>
<dbReference type="Pfam" id="PF00668">
    <property type="entry name" value="Condensation"/>
    <property type="match status" value="3"/>
</dbReference>
<evidence type="ECO:0000256" key="6">
    <source>
        <dbReference type="ARBA" id="ARBA00022737"/>
    </source>
</evidence>
<evidence type="ECO:0000256" key="4">
    <source>
        <dbReference type="ARBA" id="ARBA00022553"/>
    </source>
</evidence>
<name>A0ABU0L618_9BACL</name>
<dbReference type="InterPro" id="IPR010071">
    <property type="entry name" value="AA_adenyl_dom"/>
</dbReference>
<keyword evidence="3" id="KW-0596">Phosphopantetheine</keyword>
<dbReference type="InterPro" id="IPR020459">
    <property type="entry name" value="AMP-binding"/>
</dbReference>
<sequence length="2524" mass="289008">MDKSNIQDMYELTPMQKGILYHSMKDDQQNSYYVQGYAQLEGTINPHILEKGFNIVIQKHDVLRTAFVQEKLKQPIQIVLKHREAKLEVQDITHLNETDQELFLERYKEEDRAKPYQLAKDVLIRLHLIKTSYNKYILLWNFHHIVMDGWCWSLVFEEILTVYGNLTHNQPLPHQSATKYSEYIQWLKNQDTDAAARYWQTYLHGYEETVTIPRQQKGNGVAYHTEEFSHSLSKATTEHLTALSQKQHTTLNHVIQTAWGILLQKYNRTDDVVFGTVVSGRPPEVPNIERIVGLFINTIPVRMTRKPGDTFCNLLAEMHEGMIQSKPFEYSSLADIQANSDCGGQLFDHICVFENYASSLDSLRELKDHLGFAIHGGGGVEQNNYDLSIVFVPGKQLKVSFVFNREVYTRSFIESLANHFQNIIDCVLRNSDIEIDQIKLVTPEEEQRLLELSHRNQADYPDDGTITALFQKQVVKTPDAVALSYNQQTLTYRELDKASNQLARYLIQKGVESEIIVAISVERSLEMVVGILAIIKAGATYMPIDPHYPVERIEYTLEDSGASFLLVDDPGSIPAKYSGQVIALHDDKWTQESEQVLAELNTPCSRAYIIYTSGSTGKPKGVMVEHRNVVQLLFNSTNLFDFDHRDVWTMFHSMCFDFSVWEMYGALLHGGRLVIVPRETAQDATQFRQLLLKEKVTILNQTPSAFNMLSALEEPHSSPLHIRKIIFGGEELSPVQLKKWSHKYPHTELINMYGITETTVHVTYKRITQEEIDSNRSNIGTTMATLNAYILDDQHHLMPVGIPGELYVTGGGVTRGYLNREELTKERFIDNPFKPGEKMYKSGDLAKWLPNGDMEYLGRIDHQVKIRGHRIELNEVSTQLLIYSGVKEGTVLAKQDKDGYSYLCAYLVPEEHYSLEDLRQHMASSLPEYMVPSFYVEMEHLPINSNGKVQRSGLPEPADMKKRDIHMIEPINELEFKLLSIYQDVLGFQHISTTDHFLKLGGHSLKAAMLVSRIHKSLDIQLTIRDILLNPTVREMAKLINSREHSEQTFWIQASDQREAYPVTSQQKRLYSIQQFDSAGISYNVPFAVEVSGYIDKEKWQAAVQKLVERHEPLRTSFHLENGQLIQRVHAQAFSPVLYIETNEEELESHVSAFIQPFELNRAPLVRTALLELNSTQHIFIMDIHHMICDGWSLNILIQDLFELYQGNALPLLQVHYKDYALWQEEWLHSPSFKQQEHFWVERFSGELPTLDFPTDYRRPPQQTFEGEQLDFELDATTAAKLKELAVSEQVTSYMALFSAYAILLAKYSGQKDIIVGSPLSGRRTGQLDHTVGMFSNVVPLRNKLEYEQTYADFLQQVKSEMLLIYENGDYPLEQLLEQISLQRDLSRNPLFDTVFTLEDVEELNIQMKDIKLKEYKIDTQSAKFDLTWEIRLGETIEIHLGYNRSLFSKATMERLIGHFQQIILQIIDNPGIAIKDIQLLTDWEQQEILHQFNLSDSLPDHSQSTVIQLWEERVHQTPDAIALEWREEKLTYRQVNEQANQIARVLRSRNIGRDHVVGIMLLPSCVRVVSVMGVLKAGAAYLPIDPSYPVERIAYFVEDSQAQVLITERALMDSITTDLGGSDRILFIDDRQAIDQYDTSNIESITRPEDMAYVIYTSGSTGKPKGVMIEHHSLSNFSNLATTFNIKEGSRVLQFFSFSFDASVLETFLTLLAGGTLVIEDRNILVEYGLGRWLREHMIHATILPPSLLRTLPYEPIPSLHTLIAGGEACTMDIIEKWSEGRTFVNAYGPTEGTVCATVAILDQDSSRITIGRPVVNTEVYIVDEHHRMQPVGVPGELCISGPGLARGYLHRSELSREKFVPNPFREQQRMYKTGDLARWLPNGEIEYLGRIDDQVKVRGYRVELGEITQRLLEHESIRETCILPVTSVNGIVSLVAYYVSEECLATAMLRKFLSKELPDYMIPAHFVHLSAMPLTANGKIDTKGLPHPNESLESKVAPGNELEKLLVDLWSEALSVSNIGIDDHFFELGGDSIKAIQLAARLGQVGYAVKIKDIMQFQTIGELASNLNGEKTASMNEQIVVGEVPLTPIQHWVFNLNDNPFHWNQAVMMYSPEGWDTQVIVKAFERITKQHDALRMRFKHTNEGLVQENMDEAGRHFDIEIFDWTVSEKIEFQIEQEANRLQSSIHLLQGPLIKLGVFRTDHGDHLLIIIHHLVVDAVSWRIIMEDFEYLYESFKEHRDVQLPAKTTSFKTWSQELSAYANSADFLQEKDYWKNVLRESVSKLPIELAEGAGTHIFKEMDSIDVSLTQEETEALLTKAPVAYNTEINDLLLTALVKTIKDWTGNPDVAVDVESHGRDEFREHLNLARTVGWFTSFYPVVYKANGDSLGELIQSVQRTHAKVPHNGIGYGILKYLTETQYTEDLEFTLSPEILFNYLGRFEDGLQREEIVSSSMPMGELIHQDMQWPYNLEMNAFIVNGIFHYSLRFNQRLFTRRTMEALTLKYQQSLTDIINHCVHKGLQKV</sequence>
<dbReference type="Gene3D" id="3.40.50.980">
    <property type="match status" value="4"/>
</dbReference>
<dbReference type="CDD" id="cd19543">
    <property type="entry name" value="DCL_NRPS"/>
    <property type="match status" value="1"/>
</dbReference>
<dbReference type="PROSITE" id="PS50075">
    <property type="entry name" value="CARRIER"/>
    <property type="match status" value="2"/>
</dbReference>
<dbReference type="RefSeq" id="WP_152379827.1">
    <property type="nucleotide sequence ID" value="NZ_CP045298.1"/>
</dbReference>
<dbReference type="Pfam" id="PF13193">
    <property type="entry name" value="AMP-binding_C"/>
    <property type="match status" value="1"/>
</dbReference>
<dbReference type="InterPro" id="IPR010060">
    <property type="entry name" value="NRPS_synth"/>
</dbReference>
<dbReference type="CDD" id="cd19534">
    <property type="entry name" value="E_NRPS"/>
    <property type="match status" value="1"/>
</dbReference>
<feature type="domain" description="Carrier" evidence="9">
    <location>
        <begin position="1999"/>
        <end position="2073"/>
    </location>
</feature>
<feature type="domain" description="Carrier" evidence="9">
    <location>
        <begin position="969"/>
        <end position="1044"/>
    </location>
</feature>
<gene>
    <name evidence="10" type="ORF">QOZ95_004953</name>
</gene>
<dbReference type="CDD" id="cd17643">
    <property type="entry name" value="A_NRPS_Cytc1-like"/>
    <property type="match status" value="1"/>
</dbReference>
<evidence type="ECO:0000313" key="11">
    <source>
        <dbReference type="Proteomes" id="UP001242811"/>
    </source>
</evidence>
<evidence type="ECO:0000313" key="10">
    <source>
        <dbReference type="EMBL" id="MDQ0496753.1"/>
    </source>
</evidence>
<proteinExistence type="inferred from homology"/>
<reference evidence="10 11" key="1">
    <citation type="submission" date="2023-07" db="EMBL/GenBank/DDBJ databases">
        <title>Genomic Encyclopedia of Type Strains, Phase IV (KMG-IV): sequencing the most valuable type-strain genomes for metagenomic binning, comparative biology and taxonomic classification.</title>
        <authorList>
            <person name="Goeker M."/>
        </authorList>
    </citation>
    <scope>NUCLEOTIDE SEQUENCE [LARGE SCALE GENOMIC DNA]</scope>
    <source>
        <strain evidence="10 11">DSM 14914</strain>
    </source>
</reference>
<dbReference type="NCBIfam" id="TIGR01720">
    <property type="entry name" value="NRPS-para261"/>
    <property type="match status" value="1"/>
</dbReference>
<dbReference type="PROSITE" id="PS00455">
    <property type="entry name" value="AMP_BINDING"/>
    <property type="match status" value="2"/>
</dbReference>
<evidence type="ECO:0000256" key="8">
    <source>
        <dbReference type="ARBA" id="ARBA00023268"/>
    </source>
</evidence>
<evidence type="ECO:0000256" key="1">
    <source>
        <dbReference type="ARBA" id="ARBA00001957"/>
    </source>
</evidence>
<evidence type="ECO:0000256" key="3">
    <source>
        <dbReference type="ARBA" id="ARBA00022450"/>
    </source>
</evidence>
<keyword evidence="11" id="KW-1185">Reference proteome</keyword>
<evidence type="ECO:0000256" key="7">
    <source>
        <dbReference type="ARBA" id="ARBA00023194"/>
    </source>
</evidence>
<dbReference type="InterPro" id="IPR023213">
    <property type="entry name" value="CAT-like_dom_sf"/>
</dbReference>
<dbReference type="InterPro" id="IPR045851">
    <property type="entry name" value="AMP-bd_C_sf"/>
</dbReference>
<dbReference type="Pfam" id="PF00501">
    <property type="entry name" value="AMP-binding"/>
    <property type="match status" value="2"/>
</dbReference>
<accession>A0ABU0L618</accession>
<keyword evidence="7" id="KW-0045">Antibiotic biosynthesis</keyword>
<dbReference type="Proteomes" id="UP001242811">
    <property type="component" value="Unassembled WGS sequence"/>
</dbReference>
<organism evidence="10 11">
    <name type="scientific">Paenibacillus brasilensis</name>
    <dbReference type="NCBI Taxonomy" id="128574"/>
    <lineage>
        <taxon>Bacteria</taxon>
        <taxon>Bacillati</taxon>
        <taxon>Bacillota</taxon>
        <taxon>Bacilli</taxon>
        <taxon>Bacillales</taxon>
        <taxon>Paenibacillaceae</taxon>
        <taxon>Paenibacillus</taxon>
    </lineage>
</organism>
<dbReference type="Gene3D" id="3.30.559.30">
    <property type="entry name" value="Nonribosomal peptide synthetase, condensation domain"/>
    <property type="match status" value="3"/>
</dbReference>
<dbReference type="CDD" id="cd05930">
    <property type="entry name" value="A_NRPS"/>
    <property type="match status" value="1"/>
</dbReference>
<dbReference type="Gene3D" id="3.30.559.10">
    <property type="entry name" value="Chloramphenicol acetyltransferase-like domain"/>
    <property type="match status" value="3"/>
</dbReference>
<dbReference type="InterPro" id="IPR020845">
    <property type="entry name" value="AMP-binding_CS"/>
</dbReference>
<comment type="similarity">
    <text evidence="2">Belongs to the ATP-dependent AMP-binding enzyme family.</text>
</comment>
<dbReference type="SUPFAM" id="SSF56801">
    <property type="entry name" value="Acetyl-CoA synthetase-like"/>
    <property type="match status" value="2"/>
</dbReference>
<dbReference type="PANTHER" id="PTHR45527:SF14">
    <property type="entry name" value="PLIPASTATIN SYNTHASE SUBUNIT B"/>
    <property type="match status" value="1"/>
</dbReference>
<comment type="cofactor">
    <cofactor evidence="1">
        <name>pantetheine 4'-phosphate</name>
        <dbReference type="ChEBI" id="CHEBI:47942"/>
    </cofactor>
</comment>
<dbReference type="Gene3D" id="2.30.38.10">
    <property type="entry name" value="Luciferase, Domain 3"/>
    <property type="match status" value="2"/>
</dbReference>
<comment type="caution">
    <text evidence="10">The sequence shown here is derived from an EMBL/GenBank/DDBJ whole genome shotgun (WGS) entry which is preliminary data.</text>
</comment>
<dbReference type="SUPFAM" id="SSF47336">
    <property type="entry name" value="ACP-like"/>
    <property type="match status" value="2"/>
</dbReference>
<dbReference type="SUPFAM" id="SSF52777">
    <property type="entry name" value="CoA-dependent acyltransferases"/>
    <property type="match status" value="6"/>
</dbReference>
<keyword evidence="4" id="KW-0597">Phosphoprotein</keyword>
<dbReference type="EMBL" id="JAUSWA010000043">
    <property type="protein sequence ID" value="MDQ0496753.1"/>
    <property type="molecule type" value="Genomic_DNA"/>
</dbReference>
<dbReference type="InterPro" id="IPR001242">
    <property type="entry name" value="Condensation_dom"/>
</dbReference>
<dbReference type="PRINTS" id="PR00154">
    <property type="entry name" value="AMPBINDING"/>
</dbReference>
<dbReference type="PANTHER" id="PTHR45527">
    <property type="entry name" value="NONRIBOSOMAL PEPTIDE SYNTHETASE"/>
    <property type="match status" value="1"/>
</dbReference>
<evidence type="ECO:0000256" key="2">
    <source>
        <dbReference type="ARBA" id="ARBA00006432"/>
    </source>
</evidence>
<dbReference type="InterPro" id="IPR006162">
    <property type="entry name" value="Ppantetheine_attach_site"/>
</dbReference>
<dbReference type="InterPro" id="IPR036736">
    <property type="entry name" value="ACP-like_sf"/>
</dbReference>
<dbReference type="PROSITE" id="PS00012">
    <property type="entry name" value="PHOSPHOPANTETHEINE"/>
    <property type="match status" value="2"/>
</dbReference>
<dbReference type="NCBIfam" id="NF003417">
    <property type="entry name" value="PRK04813.1"/>
    <property type="match status" value="2"/>
</dbReference>
<evidence type="ECO:0000256" key="5">
    <source>
        <dbReference type="ARBA" id="ARBA00022598"/>
    </source>
</evidence>
<evidence type="ECO:0000259" key="9">
    <source>
        <dbReference type="PROSITE" id="PS50075"/>
    </source>
</evidence>
<dbReference type="Gene3D" id="1.10.1200.10">
    <property type="entry name" value="ACP-like"/>
    <property type="match status" value="2"/>
</dbReference>
<keyword evidence="6" id="KW-0677">Repeat</keyword>
<keyword evidence="8" id="KW-0511">Multifunctional enzyme</keyword>
<dbReference type="NCBIfam" id="TIGR01733">
    <property type="entry name" value="AA-adenyl-dom"/>
    <property type="match status" value="2"/>
</dbReference>
<protein>
    <submittedName>
        <fullName evidence="10">Amino acid adenylation domain-containing protein/non-ribosomal peptide synthase protein (TIGR01720 family)</fullName>
    </submittedName>
</protein>
<dbReference type="Gene3D" id="3.30.300.30">
    <property type="match status" value="2"/>
</dbReference>